<proteinExistence type="inferred from homology"/>
<dbReference type="Proteomes" id="UP001595444">
    <property type="component" value="Unassembled WGS sequence"/>
</dbReference>
<evidence type="ECO:0000256" key="3">
    <source>
        <dbReference type="ARBA" id="ARBA00022695"/>
    </source>
</evidence>
<keyword evidence="5" id="KW-0239">DNA-directed DNA polymerase</keyword>
<dbReference type="Gene3D" id="3.40.50.300">
    <property type="entry name" value="P-loop containing nucleotide triphosphate hydrolases"/>
    <property type="match status" value="1"/>
</dbReference>
<keyword evidence="2 8" id="KW-0808">Transferase</keyword>
<keyword evidence="4" id="KW-0235">DNA replication</keyword>
<dbReference type="InterPro" id="IPR005790">
    <property type="entry name" value="DNA_polIII_delta"/>
</dbReference>
<dbReference type="RefSeq" id="WP_194214536.1">
    <property type="nucleotide sequence ID" value="NZ_CP061205.1"/>
</dbReference>
<dbReference type="InterPro" id="IPR008921">
    <property type="entry name" value="DNA_pol3_clamp-load_cplx_C"/>
</dbReference>
<dbReference type="PANTHER" id="PTHR34388">
    <property type="entry name" value="DNA POLYMERASE III SUBUNIT DELTA"/>
    <property type="match status" value="1"/>
</dbReference>
<dbReference type="SUPFAM" id="SSF52540">
    <property type="entry name" value="P-loop containing nucleoside triphosphate hydrolases"/>
    <property type="match status" value="1"/>
</dbReference>
<evidence type="ECO:0000256" key="4">
    <source>
        <dbReference type="ARBA" id="ARBA00022705"/>
    </source>
</evidence>
<evidence type="ECO:0000256" key="5">
    <source>
        <dbReference type="ARBA" id="ARBA00022932"/>
    </source>
</evidence>
<dbReference type="Gene3D" id="1.10.8.60">
    <property type="match status" value="1"/>
</dbReference>
<dbReference type="EC" id="2.7.7.7" evidence="1"/>
<evidence type="ECO:0000313" key="8">
    <source>
        <dbReference type="EMBL" id="MFC3053640.1"/>
    </source>
</evidence>
<dbReference type="GO" id="GO:0003887">
    <property type="term" value="F:DNA-directed DNA polymerase activity"/>
    <property type="evidence" value="ECO:0007669"/>
    <property type="project" value="UniProtKB-EC"/>
</dbReference>
<dbReference type="Gene3D" id="1.20.272.10">
    <property type="match status" value="1"/>
</dbReference>
<accession>A0ABV7DAK5</accession>
<dbReference type="EMBL" id="JBHRSL010000028">
    <property type="protein sequence ID" value="MFC3053640.1"/>
    <property type="molecule type" value="Genomic_DNA"/>
</dbReference>
<dbReference type="SUPFAM" id="SSF48019">
    <property type="entry name" value="post-AAA+ oligomerization domain-like"/>
    <property type="match status" value="1"/>
</dbReference>
<sequence length="339" mass="36230">MKVKPRDIPAILKALDPSVRAVLVFGRDEGLARERADTISKQIAPDLSDPFQVAKPSSEDIKAAPSRLLDEISAISMLGGRRLVRMDSVGNEVTEPVKLALEGAQGDGVMVLTAGDLKPTSSLRKLMEGAKNALAIPCYEDGARDLMGLVHSVLADAGLSATQDATAYLVDNLGGDRMVSRGELEKLVLYKGKAGGQVTLADAVACVGDTAALGLNQIAECVTAGDARRLEKLLERARISGESAVAILRTLQSRLLRMHLVRGHIETGMNVSEAVTKLRPPVFFAEKDKFQAEAMRWTLAGLERAMAILLEAELDCKTTGNPVDVICARALLRLAKAAR</sequence>
<comment type="caution">
    <text evidence="8">The sequence shown here is derived from an EMBL/GenBank/DDBJ whole genome shotgun (WGS) entry which is preliminary data.</text>
</comment>
<dbReference type="NCBIfam" id="TIGR01128">
    <property type="entry name" value="holA"/>
    <property type="match status" value="1"/>
</dbReference>
<dbReference type="InterPro" id="IPR027417">
    <property type="entry name" value="P-loop_NTPase"/>
</dbReference>
<gene>
    <name evidence="8" type="primary">holA</name>
    <name evidence="8" type="ORF">ACFOKA_17200</name>
</gene>
<reference evidence="9" key="1">
    <citation type="journal article" date="2019" name="Int. J. Syst. Evol. Microbiol.">
        <title>The Global Catalogue of Microorganisms (GCM) 10K type strain sequencing project: providing services to taxonomists for standard genome sequencing and annotation.</title>
        <authorList>
            <consortium name="The Broad Institute Genomics Platform"/>
            <consortium name="The Broad Institute Genome Sequencing Center for Infectious Disease"/>
            <person name="Wu L."/>
            <person name="Ma J."/>
        </authorList>
    </citation>
    <scope>NUCLEOTIDE SEQUENCE [LARGE SCALE GENOMIC DNA]</scope>
    <source>
        <strain evidence="9">KCTC 62164</strain>
    </source>
</reference>
<comment type="similarity">
    <text evidence="6">Belongs to the DNA polymerase HolA subunit family.</text>
</comment>
<keyword evidence="3 8" id="KW-0548">Nucleotidyltransferase</keyword>
<name>A0ABV7DAK5_9PROT</name>
<evidence type="ECO:0000256" key="2">
    <source>
        <dbReference type="ARBA" id="ARBA00022679"/>
    </source>
</evidence>
<evidence type="ECO:0000256" key="1">
    <source>
        <dbReference type="ARBA" id="ARBA00012417"/>
    </source>
</evidence>
<organism evidence="8 9">
    <name type="scientific">Kordiimonas pumila</name>
    <dbReference type="NCBI Taxonomy" id="2161677"/>
    <lineage>
        <taxon>Bacteria</taxon>
        <taxon>Pseudomonadati</taxon>
        <taxon>Pseudomonadota</taxon>
        <taxon>Alphaproteobacteria</taxon>
        <taxon>Kordiimonadales</taxon>
        <taxon>Kordiimonadaceae</taxon>
        <taxon>Kordiimonas</taxon>
    </lineage>
</organism>
<keyword evidence="9" id="KW-1185">Reference proteome</keyword>
<evidence type="ECO:0000256" key="7">
    <source>
        <dbReference type="ARBA" id="ARBA00049244"/>
    </source>
</evidence>
<comment type="catalytic activity">
    <reaction evidence="7">
        <text>DNA(n) + a 2'-deoxyribonucleoside 5'-triphosphate = DNA(n+1) + diphosphate</text>
        <dbReference type="Rhea" id="RHEA:22508"/>
        <dbReference type="Rhea" id="RHEA-COMP:17339"/>
        <dbReference type="Rhea" id="RHEA-COMP:17340"/>
        <dbReference type="ChEBI" id="CHEBI:33019"/>
        <dbReference type="ChEBI" id="CHEBI:61560"/>
        <dbReference type="ChEBI" id="CHEBI:173112"/>
        <dbReference type="EC" id="2.7.7.7"/>
    </reaction>
</comment>
<evidence type="ECO:0000256" key="6">
    <source>
        <dbReference type="ARBA" id="ARBA00034754"/>
    </source>
</evidence>
<dbReference type="PANTHER" id="PTHR34388:SF1">
    <property type="entry name" value="DNA POLYMERASE III SUBUNIT DELTA"/>
    <property type="match status" value="1"/>
</dbReference>
<protein>
    <recommendedName>
        <fullName evidence="1">DNA-directed DNA polymerase</fullName>
        <ecNumber evidence="1">2.7.7.7</ecNumber>
    </recommendedName>
</protein>
<evidence type="ECO:0000313" key="9">
    <source>
        <dbReference type="Proteomes" id="UP001595444"/>
    </source>
</evidence>